<sequence>MKKYWGMPKKFSEGNNMHPGEVPDELKGLSEIEEMLISQVFTVMTVYRLRSGQNGYRGHVINFPQDIQGFTKRLLQDPSSLDVLVAQRQSSNNPTVFRDFTVRRRKVCKALLWLKENNPYYNDIIIDTDLLETLTENDSIFNMLPQLQDDELGEDDGDNIEDGEDISRTFVPLMPQHNEKVKP</sequence>
<dbReference type="InterPro" id="IPR046700">
    <property type="entry name" value="DUF6570"/>
</dbReference>
<dbReference type="Pfam" id="PF20209">
    <property type="entry name" value="DUF6570"/>
    <property type="match status" value="1"/>
</dbReference>
<comment type="caution">
    <text evidence="3">The sequence shown here is derived from an EMBL/GenBank/DDBJ whole genome shotgun (WGS) entry which is preliminary data.</text>
</comment>
<proteinExistence type="predicted"/>
<dbReference type="EMBL" id="LLXL01001338">
    <property type="protein sequence ID" value="PKK65022.1"/>
    <property type="molecule type" value="Genomic_DNA"/>
</dbReference>
<dbReference type="VEuPathDB" id="FungiDB:RhiirA1_477112"/>
<feature type="compositionally biased region" description="Acidic residues" evidence="1">
    <location>
        <begin position="151"/>
        <end position="164"/>
    </location>
</feature>
<evidence type="ECO:0000256" key="1">
    <source>
        <dbReference type="SAM" id="MobiDB-lite"/>
    </source>
</evidence>
<gene>
    <name evidence="3" type="ORF">RhiirC2_715855</name>
</gene>
<evidence type="ECO:0000313" key="4">
    <source>
        <dbReference type="Proteomes" id="UP000233469"/>
    </source>
</evidence>
<feature type="region of interest" description="Disordered" evidence="1">
    <location>
        <begin position="151"/>
        <end position="183"/>
    </location>
</feature>
<evidence type="ECO:0000259" key="2">
    <source>
        <dbReference type="Pfam" id="PF20209"/>
    </source>
</evidence>
<dbReference type="Proteomes" id="UP000233469">
    <property type="component" value="Unassembled WGS sequence"/>
</dbReference>
<organism evidence="3 4">
    <name type="scientific">Rhizophagus irregularis</name>
    <dbReference type="NCBI Taxonomy" id="588596"/>
    <lineage>
        <taxon>Eukaryota</taxon>
        <taxon>Fungi</taxon>
        <taxon>Fungi incertae sedis</taxon>
        <taxon>Mucoromycota</taxon>
        <taxon>Glomeromycotina</taxon>
        <taxon>Glomeromycetes</taxon>
        <taxon>Glomerales</taxon>
        <taxon>Glomeraceae</taxon>
        <taxon>Rhizophagus</taxon>
    </lineage>
</organism>
<dbReference type="VEuPathDB" id="FungiDB:RhiirFUN_019559"/>
<evidence type="ECO:0000313" key="3">
    <source>
        <dbReference type="EMBL" id="PKK65022.1"/>
    </source>
</evidence>
<accession>A0A2N1MTP7</accession>
<reference evidence="3 4" key="1">
    <citation type="submission" date="2016-04" db="EMBL/GenBank/DDBJ databases">
        <title>Genome analyses suggest a sexual origin of heterokaryosis in a supposedly ancient asexual fungus.</title>
        <authorList>
            <person name="Ropars J."/>
            <person name="Sedzielewska K."/>
            <person name="Noel J."/>
            <person name="Charron P."/>
            <person name="Farinelli L."/>
            <person name="Marton T."/>
            <person name="Kruger M."/>
            <person name="Pelin A."/>
            <person name="Brachmann A."/>
            <person name="Corradi N."/>
        </authorList>
    </citation>
    <scope>NUCLEOTIDE SEQUENCE [LARGE SCALE GENOMIC DNA]</scope>
    <source>
        <strain evidence="3 4">C2</strain>
    </source>
</reference>
<feature type="domain" description="DUF6570" evidence="2">
    <location>
        <begin position="7"/>
        <end position="131"/>
    </location>
</feature>
<name>A0A2N1MTP7_9GLOM</name>
<protein>
    <recommendedName>
        <fullName evidence="2">DUF6570 domain-containing protein</fullName>
    </recommendedName>
</protein>
<dbReference type="AlphaFoldDB" id="A0A2N1MTP7"/>
<reference evidence="3 4" key="2">
    <citation type="submission" date="2017-10" db="EMBL/GenBank/DDBJ databases">
        <title>Extensive intraspecific genome diversity in a model arbuscular mycorrhizal fungus.</title>
        <authorList>
            <person name="Chen E.C.H."/>
            <person name="Morin E."/>
            <person name="Baudet D."/>
            <person name="Noel J."/>
            <person name="Ndikumana S."/>
            <person name="Charron P."/>
            <person name="St-Onge C."/>
            <person name="Giorgi J."/>
            <person name="Grigoriev I.V."/>
            <person name="Roux C."/>
            <person name="Martin F.M."/>
            <person name="Corradi N."/>
        </authorList>
    </citation>
    <scope>NUCLEOTIDE SEQUENCE [LARGE SCALE GENOMIC DNA]</scope>
    <source>
        <strain evidence="3 4">C2</strain>
    </source>
</reference>